<dbReference type="RefSeq" id="WP_281487760.1">
    <property type="nucleotide sequence ID" value="NZ_JASATX010000001.1"/>
</dbReference>
<organism evidence="9 10">
    <name type="scientific">Ruicaihuangia caeni</name>
    <dbReference type="NCBI Taxonomy" id="3042517"/>
    <lineage>
        <taxon>Bacteria</taxon>
        <taxon>Bacillati</taxon>
        <taxon>Actinomycetota</taxon>
        <taxon>Actinomycetes</taxon>
        <taxon>Micrococcales</taxon>
        <taxon>Microbacteriaceae</taxon>
        <taxon>Ruicaihuangia</taxon>
    </lineage>
</organism>
<evidence type="ECO:0000256" key="6">
    <source>
        <dbReference type="ARBA" id="ARBA00023136"/>
    </source>
</evidence>
<evidence type="ECO:0000256" key="3">
    <source>
        <dbReference type="ARBA" id="ARBA00022692"/>
    </source>
</evidence>
<comment type="caution">
    <text evidence="9">The sequence shown here is derived from an EMBL/GenBank/DDBJ whole genome shotgun (WGS) entry which is preliminary data.</text>
</comment>
<keyword evidence="2" id="KW-1003">Cell membrane</keyword>
<accession>A0AAW6T8M3</accession>
<sequence length="249" mass="26514">MSDAQRRTVPARPDPLRPLRRLSGGAGMPLVVASIAGIAVVVWFGIAVATSSEWSRAESRVLGALIPQHRPVPDAVALAIDAVFDPAPALAITIAVATAVAAATRDIARAATFALTVLVSWRTGELVKLLVQRARPDVLDNWHSHADLVSSTAYPSGHVGFATALSIGILVLARDHRRRSTIVSPACVLFVAVVAYSRMYLGLHYPTDVLAGAVLAMCVAGVFLAWWLNRALPVLTMAAGWLRPPSWRP</sequence>
<dbReference type="PANTHER" id="PTHR14969:SF62">
    <property type="entry name" value="DECAPRENYLPHOSPHORYL-5-PHOSPHORIBOSE PHOSPHATASE RV3807C-RELATED"/>
    <property type="match status" value="1"/>
</dbReference>
<reference evidence="9 10" key="1">
    <citation type="submission" date="2023-04" db="EMBL/GenBank/DDBJ databases">
        <title>Klugiella caeni sp. nov. isolated from the sludge of biochemical tank.</title>
        <authorList>
            <person name="Geng K."/>
        </authorList>
    </citation>
    <scope>NUCLEOTIDE SEQUENCE [LARGE SCALE GENOMIC DNA]</scope>
    <source>
        <strain evidence="9 10">YN-L-19</strain>
    </source>
</reference>
<dbReference type="Proteomes" id="UP001321506">
    <property type="component" value="Unassembled WGS sequence"/>
</dbReference>
<evidence type="ECO:0000313" key="10">
    <source>
        <dbReference type="Proteomes" id="UP001321506"/>
    </source>
</evidence>
<feature type="transmembrane region" description="Helical" evidence="7">
    <location>
        <begin position="180"/>
        <end position="197"/>
    </location>
</feature>
<evidence type="ECO:0000313" key="9">
    <source>
        <dbReference type="EMBL" id="MDI2097992.1"/>
    </source>
</evidence>
<gene>
    <name evidence="9" type="ORF">QF206_03295</name>
</gene>
<dbReference type="Gene3D" id="1.20.144.10">
    <property type="entry name" value="Phosphatidic acid phosphatase type 2/haloperoxidase"/>
    <property type="match status" value="1"/>
</dbReference>
<dbReference type="Pfam" id="PF01569">
    <property type="entry name" value="PAP2"/>
    <property type="match status" value="1"/>
</dbReference>
<feature type="domain" description="Phosphatidic acid phosphatase type 2/haloperoxidase" evidence="8">
    <location>
        <begin position="110"/>
        <end position="224"/>
    </location>
</feature>
<dbReference type="GO" id="GO:0016787">
    <property type="term" value="F:hydrolase activity"/>
    <property type="evidence" value="ECO:0007669"/>
    <property type="project" value="UniProtKB-KW"/>
</dbReference>
<keyword evidence="10" id="KW-1185">Reference proteome</keyword>
<dbReference type="InterPro" id="IPR036938">
    <property type="entry name" value="PAP2/HPO_sf"/>
</dbReference>
<feature type="transmembrane region" description="Helical" evidence="7">
    <location>
        <begin position="153"/>
        <end position="173"/>
    </location>
</feature>
<evidence type="ECO:0000256" key="7">
    <source>
        <dbReference type="SAM" id="Phobius"/>
    </source>
</evidence>
<keyword evidence="3 7" id="KW-0812">Transmembrane</keyword>
<feature type="transmembrane region" description="Helical" evidence="7">
    <location>
        <begin position="21"/>
        <end position="46"/>
    </location>
</feature>
<dbReference type="PANTHER" id="PTHR14969">
    <property type="entry name" value="SPHINGOSINE-1-PHOSPHATE PHOSPHOHYDROLASE"/>
    <property type="match status" value="1"/>
</dbReference>
<dbReference type="InterPro" id="IPR000326">
    <property type="entry name" value="PAP2/HPO"/>
</dbReference>
<evidence type="ECO:0000256" key="4">
    <source>
        <dbReference type="ARBA" id="ARBA00022801"/>
    </source>
</evidence>
<comment type="subcellular location">
    <subcellularLocation>
        <location evidence="1">Cell membrane</location>
        <topology evidence="1">Multi-pass membrane protein</topology>
    </subcellularLocation>
</comment>
<evidence type="ECO:0000256" key="2">
    <source>
        <dbReference type="ARBA" id="ARBA00022475"/>
    </source>
</evidence>
<feature type="transmembrane region" description="Helical" evidence="7">
    <location>
        <begin position="209"/>
        <end position="228"/>
    </location>
</feature>
<dbReference type="GO" id="GO:0005886">
    <property type="term" value="C:plasma membrane"/>
    <property type="evidence" value="ECO:0007669"/>
    <property type="project" value="UniProtKB-SubCell"/>
</dbReference>
<evidence type="ECO:0000259" key="8">
    <source>
        <dbReference type="SMART" id="SM00014"/>
    </source>
</evidence>
<evidence type="ECO:0000256" key="1">
    <source>
        <dbReference type="ARBA" id="ARBA00004651"/>
    </source>
</evidence>
<dbReference type="EMBL" id="JASATX010000001">
    <property type="protein sequence ID" value="MDI2097992.1"/>
    <property type="molecule type" value="Genomic_DNA"/>
</dbReference>
<proteinExistence type="predicted"/>
<evidence type="ECO:0000256" key="5">
    <source>
        <dbReference type="ARBA" id="ARBA00022989"/>
    </source>
</evidence>
<dbReference type="SUPFAM" id="SSF48317">
    <property type="entry name" value="Acid phosphatase/Vanadium-dependent haloperoxidase"/>
    <property type="match status" value="1"/>
</dbReference>
<keyword evidence="6 7" id="KW-0472">Membrane</keyword>
<dbReference type="SMART" id="SM00014">
    <property type="entry name" value="acidPPc"/>
    <property type="match status" value="1"/>
</dbReference>
<protein>
    <submittedName>
        <fullName evidence="9">Phosphatase PAP2 family protein</fullName>
    </submittedName>
</protein>
<keyword evidence="5 7" id="KW-1133">Transmembrane helix</keyword>
<dbReference type="AlphaFoldDB" id="A0AAW6T8M3"/>
<keyword evidence="4" id="KW-0378">Hydrolase</keyword>
<name>A0AAW6T8M3_9MICO</name>